<dbReference type="InterPro" id="IPR016084">
    <property type="entry name" value="Haem_Oase-like_multi-hlx"/>
</dbReference>
<proteinExistence type="predicted"/>
<dbReference type="EMBL" id="JAAOCA010000021">
    <property type="protein sequence ID" value="MBD1600373.1"/>
    <property type="molecule type" value="Genomic_DNA"/>
</dbReference>
<sequence length="199" mass="22192">MSLQASPALSALRDATRDLHAGLDRHSPLTAAQLDIATYARHAYRVLGWMQPMEASLYGAATPVEWRRALGAERRAHKVHWLRQDLLDSAHTQPVEPCPFAPHPHSLAEAFGLSYVCEGATLGGAYLFKQWQNRLQPLQLHWLRGYGEHTGALWRAWQQALAEHVRSPEDIHAAAAAACVAFESFRRWVVDMPAHPASP</sequence>
<reference evidence="1 2" key="1">
    <citation type="journal article" date="2020" name="Insects">
        <title>Bacteria Belonging to Pseudomonas typographi sp. nov. from the Bark Beetle Ips typographus Have Genomic Potential to Aid in the Host Ecology.</title>
        <authorList>
            <person name="Peral-Aranega E."/>
            <person name="Saati-Santamaria Z."/>
            <person name="Kolarik M."/>
            <person name="Rivas R."/>
            <person name="Garcia-Fraile P."/>
        </authorList>
    </citation>
    <scope>NUCLEOTIDE SEQUENCE [LARGE SCALE GENOMIC DNA]</scope>
    <source>
        <strain evidence="1 2">CA3A</strain>
    </source>
</reference>
<dbReference type="Gene3D" id="1.20.910.10">
    <property type="entry name" value="Heme oxygenase-like"/>
    <property type="match status" value="1"/>
</dbReference>
<accession>A0ABR7Z4G8</accession>
<gene>
    <name evidence="1" type="ORF">HAQ05_16890</name>
</gene>
<evidence type="ECO:0000313" key="2">
    <source>
        <dbReference type="Proteomes" id="UP000805841"/>
    </source>
</evidence>
<comment type="caution">
    <text evidence="1">The sequence shown here is derived from an EMBL/GenBank/DDBJ whole genome shotgun (WGS) entry which is preliminary data.</text>
</comment>
<name>A0ABR7Z4G8_9PSED</name>
<evidence type="ECO:0000313" key="1">
    <source>
        <dbReference type="EMBL" id="MBD1600373.1"/>
    </source>
</evidence>
<dbReference type="Pfam" id="PF01126">
    <property type="entry name" value="Heme_oxygenase"/>
    <property type="match status" value="1"/>
</dbReference>
<protein>
    <submittedName>
        <fullName evidence="1">Biliverdin-producing heme oxygenase</fullName>
    </submittedName>
</protein>
<dbReference type="InterPro" id="IPR016053">
    <property type="entry name" value="Haem_Oase-like"/>
</dbReference>
<organism evidence="1 2">
    <name type="scientific">Pseudomonas typographi</name>
    <dbReference type="NCBI Taxonomy" id="2715964"/>
    <lineage>
        <taxon>Bacteria</taxon>
        <taxon>Pseudomonadati</taxon>
        <taxon>Pseudomonadota</taxon>
        <taxon>Gammaproteobacteria</taxon>
        <taxon>Pseudomonadales</taxon>
        <taxon>Pseudomonadaceae</taxon>
        <taxon>Pseudomonas</taxon>
    </lineage>
</organism>
<dbReference type="Proteomes" id="UP000805841">
    <property type="component" value="Unassembled WGS sequence"/>
</dbReference>
<keyword evidence="2" id="KW-1185">Reference proteome</keyword>
<dbReference type="SUPFAM" id="SSF48613">
    <property type="entry name" value="Heme oxygenase-like"/>
    <property type="match status" value="1"/>
</dbReference>
<dbReference type="CDD" id="cd19166">
    <property type="entry name" value="HemeO-bac"/>
    <property type="match status" value="1"/>
</dbReference>